<protein>
    <submittedName>
        <fullName evidence="1">Uncharacterized protein</fullName>
    </submittedName>
</protein>
<dbReference type="Proteomes" id="UP000278085">
    <property type="component" value="Unassembled WGS sequence"/>
</dbReference>
<accession>A0A430HEH0</accession>
<proteinExistence type="predicted"/>
<reference evidence="1 2" key="1">
    <citation type="submission" date="2018-12" db="EMBL/GenBank/DDBJ databases">
        <authorList>
            <person name="Yang E."/>
        </authorList>
    </citation>
    <scope>NUCLEOTIDE SEQUENCE [LARGE SCALE GENOMIC DNA]</scope>
    <source>
        <strain evidence="1 2">SOD</strain>
    </source>
</reference>
<evidence type="ECO:0000313" key="2">
    <source>
        <dbReference type="Proteomes" id="UP000278085"/>
    </source>
</evidence>
<comment type="caution">
    <text evidence="1">The sequence shown here is derived from an EMBL/GenBank/DDBJ whole genome shotgun (WGS) entry which is preliminary data.</text>
</comment>
<name>A0A430HEH0_9BURK</name>
<gene>
    <name evidence="1" type="ORF">EJB06_27275</name>
</gene>
<dbReference type="AlphaFoldDB" id="A0A430HEH0"/>
<evidence type="ECO:0000313" key="1">
    <source>
        <dbReference type="EMBL" id="RSZ55909.1"/>
    </source>
</evidence>
<keyword evidence="2" id="KW-1185">Reference proteome</keyword>
<organism evidence="1 2">
    <name type="scientific">Massilia atriviolacea</name>
    <dbReference type="NCBI Taxonomy" id="2495579"/>
    <lineage>
        <taxon>Bacteria</taxon>
        <taxon>Pseudomonadati</taxon>
        <taxon>Pseudomonadota</taxon>
        <taxon>Betaproteobacteria</taxon>
        <taxon>Burkholderiales</taxon>
        <taxon>Oxalobacteraceae</taxon>
        <taxon>Telluria group</taxon>
        <taxon>Massilia</taxon>
    </lineage>
</organism>
<sequence>MTTLEIAFMLNNSLLVRFLPGKRKSELICTGSGANIRVFMQAKWDVVPIGAGTQPCLRARIRTPHRMRML</sequence>
<dbReference type="EMBL" id="RXLQ01000020">
    <property type="protein sequence ID" value="RSZ55909.1"/>
    <property type="molecule type" value="Genomic_DNA"/>
</dbReference>
<dbReference type="RefSeq" id="WP_126077178.1">
    <property type="nucleotide sequence ID" value="NZ_CP051166.1"/>
</dbReference>